<evidence type="ECO:0000259" key="4">
    <source>
        <dbReference type="PROSITE" id="PS50110"/>
    </source>
</evidence>
<keyword evidence="2 3" id="KW-0597">Phosphoprotein</keyword>
<dbReference type="SUPFAM" id="SSF103039">
    <property type="entry name" value="CheC-like"/>
    <property type="match status" value="1"/>
</dbReference>
<proteinExistence type="predicted"/>
<dbReference type="InterPro" id="IPR028976">
    <property type="entry name" value="CheC-like_sf"/>
</dbReference>
<keyword evidence="1" id="KW-0145">Chemotaxis</keyword>
<feature type="modified residue" description="4-aspartylphosphate" evidence="3">
    <location>
        <position position="54"/>
    </location>
</feature>
<accession>A0AA51RVM7</accession>
<dbReference type="GO" id="GO:0006935">
    <property type="term" value="P:chemotaxis"/>
    <property type="evidence" value="ECO:0007669"/>
    <property type="project" value="UniProtKB-KW"/>
</dbReference>
<dbReference type="SMART" id="SM00448">
    <property type="entry name" value="REC"/>
    <property type="match status" value="1"/>
</dbReference>
<dbReference type="Proteomes" id="UP001239782">
    <property type="component" value="Chromosome"/>
</dbReference>
<dbReference type="RefSeq" id="WP_309203550.1">
    <property type="nucleotide sequence ID" value="NZ_CP133548.1"/>
</dbReference>
<dbReference type="PROSITE" id="PS50110">
    <property type="entry name" value="RESPONSE_REGULATORY"/>
    <property type="match status" value="1"/>
</dbReference>
<dbReference type="InterPro" id="IPR050595">
    <property type="entry name" value="Bact_response_regulator"/>
</dbReference>
<dbReference type="CDD" id="cd17593">
    <property type="entry name" value="REC_CheC-like"/>
    <property type="match status" value="1"/>
</dbReference>
<dbReference type="GO" id="GO:0000160">
    <property type="term" value="P:phosphorelay signal transduction system"/>
    <property type="evidence" value="ECO:0007669"/>
    <property type="project" value="InterPro"/>
</dbReference>
<protein>
    <submittedName>
        <fullName evidence="5">Response regulator</fullName>
    </submittedName>
</protein>
<evidence type="ECO:0000256" key="1">
    <source>
        <dbReference type="ARBA" id="ARBA00022500"/>
    </source>
</evidence>
<dbReference type="CDD" id="cd17910">
    <property type="entry name" value="CheC_ClassII"/>
    <property type="match status" value="1"/>
</dbReference>
<name>A0AA51RVM7_9GAMM</name>
<dbReference type="SUPFAM" id="SSF52172">
    <property type="entry name" value="CheY-like"/>
    <property type="match status" value="1"/>
</dbReference>
<dbReference type="PANTHER" id="PTHR44591">
    <property type="entry name" value="STRESS RESPONSE REGULATOR PROTEIN 1"/>
    <property type="match status" value="1"/>
</dbReference>
<feature type="domain" description="Response regulatory" evidence="4">
    <location>
        <begin position="4"/>
        <end position="119"/>
    </location>
</feature>
<dbReference type="InterPro" id="IPR011006">
    <property type="entry name" value="CheY-like_superfamily"/>
</dbReference>
<organism evidence="5 6">
    <name type="scientific">Pleionea litopenaei</name>
    <dbReference type="NCBI Taxonomy" id="3070815"/>
    <lineage>
        <taxon>Bacteria</taxon>
        <taxon>Pseudomonadati</taxon>
        <taxon>Pseudomonadota</taxon>
        <taxon>Gammaproteobacteria</taxon>
        <taxon>Oceanospirillales</taxon>
        <taxon>Pleioneaceae</taxon>
        <taxon>Pleionea</taxon>
    </lineage>
</organism>
<dbReference type="Pfam" id="PF00072">
    <property type="entry name" value="Response_reg"/>
    <property type="match status" value="1"/>
</dbReference>
<dbReference type="PANTHER" id="PTHR44591:SF24">
    <property type="entry name" value="PROTEIN-GLUTAMATE METHYLESTERASE_PROTEIN-GLUTAMINE GLUTAMINASE 1"/>
    <property type="match status" value="1"/>
</dbReference>
<keyword evidence="6" id="KW-1185">Reference proteome</keyword>
<dbReference type="AlphaFoldDB" id="A0AA51RVM7"/>
<evidence type="ECO:0000313" key="5">
    <source>
        <dbReference type="EMBL" id="WMS88339.1"/>
    </source>
</evidence>
<evidence type="ECO:0000313" key="6">
    <source>
        <dbReference type="Proteomes" id="UP001239782"/>
    </source>
</evidence>
<dbReference type="Gene3D" id="3.40.50.2300">
    <property type="match status" value="1"/>
</dbReference>
<evidence type="ECO:0000256" key="2">
    <source>
        <dbReference type="ARBA" id="ARBA00022553"/>
    </source>
</evidence>
<dbReference type="Gene3D" id="3.40.1550.10">
    <property type="entry name" value="CheC-like"/>
    <property type="match status" value="1"/>
</dbReference>
<reference evidence="5 6" key="1">
    <citation type="submission" date="2023-08" db="EMBL/GenBank/DDBJ databases">
        <title>Pleionea litopenaei sp. nov., isolated from stomach of juvenile Litopenaeus vannamei.</title>
        <authorList>
            <person name="Rho A.M."/>
            <person name="Hwang C.Y."/>
        </authorList>
    </citation>
    <scope>NUCLEOTIDE SEQUENCE [LARGE SCALE GENOMIC DNA]</scope>
    <source>
        <strain evidence="5 6">HL-JVS1</strain>
    </source>
</reference>
<dbReference type="InterPro" id="IPR001789">
    <property type="entry name" value="Sig_transdc_resp-reg_receiver"/>
</dbReference>
<dbReference type="KEGG" id="plei:Q9312_05320"/>
<evidence type="ECO:0000256" key="3">
    <source>
        <dbReference type="PROSITE-ProRule" id="PRU00169"/>
    </source>
</evidence>
<gene>
    <name evidence="5" type="ORF">Q9312_05320</name>
</gene>
<sequence length="335" mass="36930">MTISVTVCDDSTLARKQIARSLPENWDIELTFAENGVEGLEQVRAGRAEVLFLDLTMPEMDGYQVLEHIFNEQLQSMVIVVSGDIQAEARERVLSLGALAFIKKPADADQIAMILDEHDLLGVQSSSSNADIIDAIVHTPIPLRDSYQEIANVAMGQAAELLAKLLDAFVVLPIPNVNTIEVGDLQMTLQAIERHGTVSSVCQGFIGNGVAGEALLIFNDSSFKDIAKLMRFEGNMDENVELELLMDIASILIGAFLKAFADQLDMQFSQGHPIVLGQHCNIAELIKPENVSWKETLAIEILYTIEGYSVNCELLILFCEDSIEELNHRVSYYSS</sequence>
<dbReference type="EMBL" id="CP133548">
    <property type="protein sequence ID" value="WMS88339.1"/>
    <property type="molecule type" value="Genomic_DNA"/>
</dbReference>